<dbReference type="RefSeq" id="WP_189000729.1">
    <property type="nucleotide sequence ID" value="NZ_BMOD01000002.1"/>
</dbReference>
<comment type="catalytic activity">
    <reaction evidence="12">
        <text>ssDNA + n NTP = ssDNA/pppN(pN)n-1 hybrid + (n-1) diphosphate.</text>
        <dbReference type="EC" id="2.7.7.101"/>
    </reaction>
</comment>
<dbReference type="InterPro" id="IPR037068">
    <property type="entry name" value="DNA_primase_core_N_sf"/>
</dbReference>
<dbReference type="SUPFAM" id="SSF56731">
    <property type="entry name" value="DNA primase core"/>
    <property type="match status" value="1"/>
</dbReference>
<evidence type="ECO:0000256" key="8">
    <source>
        <dbReference type="ARBA" id="ARBA00022833"/>
    </source>
</evidence>
<dbReference type="EC" id="2.7.7.101" evidence="12"/>
<gene>
    <name evidence="12 15" type="primary">dnaG</name>
    <name evidence="15" type="ORF">GCM10008938_09740</name>
</gene>
<dbReference type="SMART" id="SM00400">
    <property type="entry name" value="ZnF_CHCC"/>
    <property type="match status" value="1"/>
</dbReference>
<proteinExistence type="inferred from homology"/>
<comment type="cofactor">
    <cofactor evidence="12 13">
        <name>Zn(2+)</name>
        <dbReference type="ChEBI" id="CHEBI:29105"/>
    </cofactor>
    <text evidence="12 13">Binds 1 zinc ion per monomer.</text>
</comment>
<sequence length="592" mass="67213">MGTKEEIKARLNLADLIGEYVRLTPAGNGRFKGLCPFHKEKSPSFNVDINQGYYYCFGCKAGGDAFKFLMQVESLPFGDALQKLADRTGIKLEFNATEKKQRDLFEVNEMALAYFRQSLRKPEGSDALGYLYARGMNEENITQFELGYAPGGWDGLIKFCKLQGVHEAQLLQAGLLSEAPDTGRVYDRFRNRVMFPIRDYLGRLVGFGGRVLDDSKPKYLNTPETDIFKKSELLYGFHLARSQAQSTHEIVVVEGYMDVIAMHQWGFKHAVATLGTAMTAEHGALLARQGVRTVKLMFDQDSAGQKATLSGLDQMLGSKFLISAHQVPSGKDPADALQHGDTESIHTSLLHGLTEVEFRIQHAMSQFDLNHPEGKRGFLQMLLPRMQDHDIYDEIAAEVRRKVSQKAGIDEHKLNEWVQSKSKRKNLTDINIKGMVSEQTQEDRRELYLAQQILMDPQLLQKMDGTSPFRNLLVDELIRVARENPSREAILEHFRGRPEEKILLAFLFENPESQIQAQHQDMVERLKDMKEQGLMEAESLHTQTLMKDEVTQLKKQLANADPTQQIQLLRQIGDLQKAIEAEKRGRMMRPKA</sequence>
<dbReference type="SUPFAM" id="SSF57783">
    <property type="entry name" value="Zinc beta-ribbon"/>
    <property type="match status" value="1"/>
</dbReference>
<feature type="domain" description="Toprim" evidence="14">
    <location>
        <begin position="248"/>
        <end position="328"/>
    </location>
</feature>
<dbReference type="InterPro" id="IPR036977">
    <property type="entry name" value="DNA_primase_Znf_CHC2"/>
</dbReference>
<dbReference type="Gene3D" id="3.90.980.10">
    <property type="entry name" value="DNA primase, catalytic core, N-terminal domain"/>
    <property type="match status" value="1"/>
</dbReference>
<keyword evidence="4 12" id="KW-0548">Nucleotidyltransferase</keyword>
<dbReference type="InterPro" id="IPR002694">
    <property type="entry name" value="Znf_CHC2"/>
</dbReference>
<name>A0ABQ2CVR1_9DEIO</name>
<evidence type="ECO:0000256" key="7">
    <source>
        <dbReference type="ARBA" id="ARBA00022771"/>
    </source>
</evidence>
<dbReference type="PROSITE" id="PS50880">
    <property type="entry name" value="TOPRIM"/>
    <property type="match status" value="1"/>
</dbReference>
<dbReference type="PANTHER" id="PTHR30313">
    <property type="entry name" value="DNA PRIMASE"/>
    <property type="match status" value="1"/>
</dbReference>
<comment type="function">
    <text evidence="12 13">RNA polymerase that catalyzes the synthesis of short RNA molecules used as primers for DNA polymerase during DNA replication.</text>
</comment>
<keyword evidence="10 12" id="KW-0238">DNA-binding</keyword>
<evidence type="ECO:0000256" key="13">
    <source>
        <dbReference type="PIRNR" id="PIRNR002811"/>
    </source>
</evidence>
<evidence type="ECO:0000256" key="11">
    <source>
        <dbReference type="ARBA" id="ARBA00023163"/>
    </source>
</evidence>
<evidence type="ECO:0000256" key="3">
    <source>
        <dbReference type="ARBA" id="ARBA00022679"/>
    </source>
</evidence>
<evidence type="ECO:0000256" key="5">
    <source>
        <dbReference type="ARBA" id="ARBA00022705"/>
    </source>
</evidence>
<keyword evidence="11 12" id="KW-0804">Transcription</keyword>
<dbReference type="InterPro" id="IPR019475">
    <property type="entry name" value="DNA_primase_DnaB-bd"/>
</dbReference>
<organism evidence="15 16">
    <name type="scientific">Deinococcus roseus</name>
    <dbReference type="NCBI Taxonomy" id="392414"/>
    <lineage>
        <taxon>Bacteria</taxon>
        <taxon>Thermotogati</taxon>
        <taxon>Deinococcota</taxon>
        <taxon>Deinococci</taxon>
        <taxon>Deinococcales</taxon>
        <taxon>Deinococcaceae</taxon>
        <taxon>Deinococcus</taxon>
    </lineage>
</organism>
<dbReference type="PANTHER" id="PTHR30313:SF2">
    <property type="entry name" value="DNA PRIMASE"/>
    <property type="match status" value="1"/>
</dbReference>
<keyword evidence="1 12" id="KW-0240">DNA-directed RNA polymerase</keyword>
<dbReference type="Gene3D" id="3.90.580.10">
    <property type="entry name" value="Zinc finger, CHC2-type domain"/>
    <property type="match status" value="1"/>
</dbReference>
<accession>A0ABQ2CVR1</accession>
<dbReference type="NCBIfam" id="TIGR01391">
    <property type="entry name" value="dnaG"/>
    <property type="match status" value="1"/>
</dbReference>
<evidence type="ECO:0000256" key="12">
    <source>
        <dbReference type="HAMAP-Rule" id="MF_00974"/>
    </source>
</evidence>
<feature type="zinc finger region" description="CHC2-type" evidence="12">
    <location>
        <begin position="35"/>
        <end position="59"/>
    </location>
</feature>
<evidence type="ECO:0000256" key="2">
    <source>
        <dbReference type="ARBA" id="ARBA00022515"/>
    </source>
</evidence>
<keyword evidence="5 12" id="KW-0235">DNA replication</keyword>
<evidence type="ECO:0000256" key="10">
    <source>
        <dbReference type="ARBA" id="ARBA00023125"/>
    </source>
</evidence>
<dbReference type="InterPro" id="IPR030846">
    <property type="entry name" value="DnaG_bac"/>
</dbReference>
<dbReference type="InterPro" id="IPR006295">
    <property type="entry name" value="DNA_primase_DnaG"/>
</dbReference>
<dbReference type="InterPro" id="IPR034151">
    <property type="entry name" value="TOPRIM_DnaG_bac"/>
</dbReference>
<evidence type="ECO:0000256" key="9">
    <source>
        <dbReference type="ARBA" id="ARBA00022842"/>
    </source>
</evidence>
<dbReference type="CDD" id="cd03364">
    <property type="entry name" value="TOPRIM_DnaG_primases"/>
    <property type="match status" value="1"/>
</dbReference>
<dbReference type="Pfam" id="PF08275">
    <property type="entry name" value="DNAG_N"/>
    <property type="match status" value="1"/>
</dbReference>
<dbReference type="Pfam" id="PF13155">
    <property type="entry name" value="Toprim_2"/>
    <property type="match status" value="1"/>
</dbReference>
<dbReference type="Pfam" id="PF10410">
    <property type="entry name" value="DnaB_bind"/>
    <property type="match status" value="1"/>
</dbReference>
<keyword evidence="3 12" id="KW-0808">Transferase</keyword>
<comment type="subunit">
    <text evidence="12">Monomer. Interacts with DnaB.</text>
</comment>
<keyword evidence="7 12" id="KW-0863">Zinc-finger</keyword>
<dbReference type="Gene3D" id="3.40.1360.10">
    <property type="match status" value="1"/>
</dbReference>
<comment type="domain">
    <text evidence="12">Contains an N-terminal zinc-binding domain, a central core domain that contains the primase activity, and a C-terminal DnaB-binding domain.</text>
</comment>
<keyword evidence="8 12" id="KW-0862">Zinc</keyword>
<keyword evidence="2 12" id="KW-0639">Primosome</keyword>
<dbReference type="SMART" id="SM00493">
    <property type="entry name" value="TOPRIM"/>
    <property type="match status" value="1"/>
</dbReference>
<evidence type="ECO:0000313" key="16">
    <source>
        <dbReference type="Proteomes" id="UP000632222"/>
    </source>
</evidence>
<evidence type="ECO:0000256" key="4">
    <source>
        <dbReference type="ARBA" id="ARBA00022695"/>
    </source>
</evidence>
<dbReference type="HAMAP" id="MF_00974">
    <property type="entry name" value="DNA_primase_DnaG"/>
    <property type="match status" value="1"/>
</dbReference>
<evidence type="ECO:0000256" key="1">
    <source>
        <dbReference type="ARBA" id="ARBA00022478"/>
    </source>
</evidence>
<comment type="similarity">
    <text evidence="12 13">Belongs to the DnaG primase family.</text>
</comment>
<evidence type="ECO:0000313" key="15">
    <source>
        <dbReference type="EMBL" id="GGJ25659.1"/>
    </source>
</evidence>
<dbReference type="InterPro" id="IPR050219">
    <property type="entry name" value="DnaG_primase"/>
</dbReference>
<dbReference type="Proteomes" id="UP000632222">
    <property type="component" value="Unassembled WGS sequence"/>
</dbReference>
<protein>
    <recommendedName>
        <fullName evidence="12 13">DNA primase</fullName>
        <ecNumber evidence="12">2.7.7.101</ecNumber>
    </recommendedName>
</protein>
<dbReference type="InterPro" id="IPR013264">
    <property type="entry name" value="DNAG_N"/>
</dbReference>
<keyword evidence="16" id="KW-1185">Reference proteome</keyword>
<dbReference type="PIRSF" id="PIRSF002811">
    <property type="entry name" value="DnaG"/>
    <property type="match status" value="1"/>
</dbReference>
<evidence type="ECO:0000259" key="14">
    <source>
        <dbReference type="PROSITE" id="PS50880"/>
    </source>
</evidence>
<comment type="caution">
    <text evidence="15">The sequence shown here is derived from an EMBL/GenBank/DDBJ whole genome shotgun (WGS) entry which is preliminary data.</text>
</comment>
<dbReference type="Pfam" id="PF01807">
    <property type="entry name" value="Zn_ribbon_DnaG"/>
    <property type="match status" value="1"/>
</dbReference>
<dbReference type="EMBL" id="BMOD01000002">
    <property type="protein sequence ID" value="GGJ25659.1"/>
    <property type="molecule type" value="Genomic_DNA"/>
</dbReference>
<evidence type="ECO:0000256" key="6">
    <source>
        <dbReference type="ARBA" id="ARBA00022723"/>
    </source>
</evidence>
<keyword evidence="6 12" id="KW-0479">Metal-binding</keyword>
<keyword evidence="9" id="KW-0460">Magnesium</keyword>
<dbReference type="InterPro" id="IPR006171">
    <property type="entry name" value="TOPRIM_dom"/>
</dbReference>
<reference evidence="16" key="1">
    <citation type="journal article" date="2019" name="Int. J. Syst. Evol. Microbiol.">
        <title>The Global Catalogue of Microorganisms (GCM) 10K type strain sequencing project: providing services to taxonomists for standard genome sequencing and annotation.</title>
        <authorList>
            <consortium name="The Broad Institute Genomics Platform"/>
            <consortium name="The Broad Institute Genome Sequencing Center for Infectious Disease"/>
            <person name="Wu L."/>
            <person name="Ma J."/>
        </authorList>
    </citation>
    <scope>NUCLEOTIDE SEQUENCE [LARGE SCALE GENOMIC DNA]</scope>
    <source>
        <strain evidence="16">JCM 14370</strain>
    </source>
</reference>